<gene>
    <name evidence="1" type="primary">B1012D10.20</name>
</gene>
<dbReference type="EMBL" id="AP003535">
    <property type="protein sequence ID" value="BAD45286.1"/>
    <property type="molecule type" value="Genomic_DNA"/>
</dbReference>
<reference evidence="1" key="1">
    <citation type="journal article" date="2002" name="Nature">
        <title>The genome sequence and structure of rice chromosome 1.</title>
        <authorList>
            <person name="Sasaki T."/>
            <person name="Matsumoto T."/>
            <person name="Yamamoto K."/>
            <person name="Sakata K."/>
            <person name="Baba T."/>
            <person name="Katayose Y."/>
            <person name="Wu J."/>
            <person name="Niimura Y."/>
            <person name="Cheng Z."/>
            <person name="Nagamura Y."/>
            <person name="Antonio B.A."/>
            <person name="Kanamori H."/>
            <person name="Hosokawa S."/>
            <person name="Masukawa M."/>
            <person name="Arikawa K."/>
            <person name="Chiden Y."/>
            <person name="Hayashi M."/>
            <person name="Okamoto M."/>
            <person name="Ando T."/>
            <person name="Aoki H."/>
            <person name="Arita K."/>
            <person name="Hamada M."/>
            <person name="Harada C."/>
            <person name="Hijishita S."/>
            <person name="Honda M."/>
            <person name="Ichikawa Y."/>
            <person name="Idonuma A."/>
            <person name="Iijima M."/>
            <person name="Ikeda M."/>
            <person name="Ikeno M."/>
            <person name="Itoh S."/>
            <person name="Itoh T."/>
            <person name="Itoh Y."/>
            <person name="Itoh Y."/>
            <person name="Iwabuchi A."/>
            <person name="Kamiya K."/>
            <person name="Karasawa W."/>
            <person name="Katagiri S."/>
            <person name="Kikuta A."/>
            <person name="Kobayashi N."/>
            <person name="Kono I."/>
            <person name="Machita K."/>
            <person name="Maehara T."/>
            <person name="Mizuno H."/>
            <person name="Mizubayashi T."/>
            <person name="Mukai Y."/>
            <person name="Nagasaki H."/>
            <person name="Nakashima M."/>
            <person name="Nakama Y."/>
            <person name="Nakamichi Y."/>
            <person name="Nakamura M."/>
            <person name="Namiki N."/>
            <person name="Negishi M."/>
            <person name="Ohta I."/>
            <person name="Ono N."/>
            <person name="Saji S."/>
            <person name="Sakai K."/>
            <person name="Shibata M."/>
            <person name="Shimokawa T."/>
            <person name="Shomura A."/>
            <person name="Song J."/>
            <person name="Takazaki Y."/>
            <person name="Terasawa K."/>
            <person name="Tsuji K."/>
            <person name="Waki K."/>
            <person name="Yamagata H."/>
            <person name="Yamane H."/>
            <person name="Yoshiki S."/>
            <person name="Yoshihara R."/>
            <person name="Yukawa K."/>
            <person name="Zhong H."/>
            <person name="Iwama H."/>
            <person name="Endo T."/>
            <person name="Ito H."/>
            <person name="Hahn J.H."/>
            <person name="Kim H.I."/>
            <person name="Eun M.Y."/>
            <person name="Yano M."/>
            <person name="Jiang J."/>
            <person name="Gojobori T."/>
        </authorList>
    </citation>
    <scope>NUCLEOTIDE SEQUENCE [LARGE SCALE GENOMIC DNA]</scope>
</reference>
<protein>
    <submittedName>
        <fullName evidence="1">Uncharacterized protein</fullName>
    </submittedName>
</protein>
<dbReference type="Proteomes" id="UP000817658">
    <property type="component" value="Chromosome 1"/>
</dbReference>
<evidence type="ECO:0000313" key="1">
    <source>
        <dbReference type="EMBL" id="BAD45286.1"/>
    </source>
</evidence>
<sequence length="154" mass="16647">MAFERLHAGDDDGGGGDNLKAFKWLHAGDDDCGGSDNLMAFERLHAGNETVLTAARLGFVTRTKKIGFSQTAHSRQPILYPMLEEVVVGVLERKNSTRRKGENEEVAGSIVRSGGHIAPQNLQGGSCVSVKLPTLVLALYLRGLGLQLRLVIEH</sequence>
<accession>Q656I3</accession>
<proteinExistence type="predicted"/>
<organism evidence="1">
    <name type="scientific">Oryza sativa subsp. japonica</name>
    <name type="common">Rice</name>
    <dbReference type="NCBI Taxonomy" id="39947"/>
    <lineage>
        <taxon>Eukaryota</taxon>
        <taxon>Viridiplantae</taxon>
        <taxon>Streptophyta</taxon>
        <taxon>Embryophyta</taxon>
        <taxon>Tracheophyta</taxon>
        <taxon>Spermatophyta</taxon>
        <taxon>Magnoliopsida</taxon>
        <taxon>Liliopsida</taxon>
        <taxon>Poales</taxon>
        <taxon>Poaceae</taxon>
        <taxon>BOP clade</taxon>
        <taxon>Oryzoideae</taxon>
        <taxon>Oryzeae</taxon>
        <taxon>Oryzinae</taxon>
        <taxon>Oryza</taxon>
        <taxon>Oryza sativa</taxon>
    </lineage>
</organism>
<name>Q656I3_ORYSJ</name>
<dbReference type="AlphaFoldDB" id="Q656I3"/>